<evidence type="ECO:0000313" key="2">
    <source>
        <dbReference type="EMBL" id="PWU49179.1"/>
    </source>
</evidence>
<reference evidence="3" key="1">
    <citation type="submission" date="2018-05" db="EMBL/GenBank/DDBJ databases">
        <title>Micromonospora globispora sp. nov. and Micromonospora rugosa sp. nov., isolated from marine sediment.</title>
        <authorList>
            <person name="Carro L."/>
            <person name="Aysel V."/>
            <person name="Cetin D."/>
            <person name="Igual J.M."/>
            <person name="Klenk H.-P."/>
            <person name="Trujillo M.E."/>
            <person name="Sahin N."/>
        </authorList>
    </citation>
    <scope>NUCLEOTIDE SEQUENCE [LARGE SCALE GENOMIC DNA]</scope>
    <source>
        <strain evidence="3">S2904</strain>
    </source>
</reference>
<protein>
    <recommendedName>
        <fullName evidence="4">SHOCT domain-containing protein</fullName>
    </recommendedName>
</protein>
<gene>
    <name evidence="2" type="ORF">DLJ46_10025</name>
</gene>
<organism evidence="2 3">
    <name type="scientific">Micromonospora globispora</name>
    <dbReference type="NCBI Taxonomy" id="1450148"/>
    <lineage>
        <taxon>Bacteria</taxon>
        <taxon>Bacillati</taxon>
        <taxon>Actinomycetota</taxon>
        <taxon>Actinomycetes</taxon>
        <taxon>Micromonosporales</taxon>
        <taxon>Micromonosporaceae</taxon>
        <taxon>Micromonospora</taxon>
    </lineage>
</organism>
<keyword evidence="1" id="KW-0472">Membrane</keyword>
<proteinExistence type="predicted"/>
<accession>A0A317K759</accession>
<sequence>MSGERKRAGPRREIVMMTEFLSLTSRTYAHPGWNGPGPGGGPGWWLIFPVLFWLVVLSAVGYLAWRRSPTQQARSAGERTLAERYARGEITEDELRLRRGVLRRR</sequence>
<keyword evidence="1" id="KW-1133">Transmembrane helix</keyword>
<feature type="transmembrane region" description="Helical" evidence="1">
    <location>
        <begin position="43"/>
        <end position="65"/>
    </location>
</feature>
<name>A0A317K759_9ACTN</name>
<evidence type="ECO:0008006" key="4">
    <source>
        <dbReference type="Google" id="ProtNLM"/>
    </source>
</evidence>
<dbReference type="AlphaFoldDB" id="A0A317K759"/>
<comment type="caution">
    <text evidence="2">The sequence shown here is derived from an EMBL/GenBank/DDBJ whole genome shotgun (WGS) entry which is preliminary data.</text>
</comment>
<dbReference type="EMBL" id="QGSV01000144">
    <property type="protein sequence ID" value="PWU49179.1"/>
    <property type="molecule type" value="Genomic_DNA"/>
</dbReference>
<keyword evidence="3" id="KW-1185">Reference proteome</keyword>
<keyword evidence="1" id="KW-0812">Transmembrane</keyword>
<dbReference type="Proteomes" id="UP000245683">
    <property type="component" value="Unassembled WGS sequence"/>
</dbReference>
<evidence type="ECO:0000313" key="3">
    <source>
        <dbReference type="Proteomes" id="UP000245683"/>
    </source>
</evidence>
<evidence type="ECO:0000256" key="1">
    <source>
        <dbReference type="SAM" id="Phobius"/>
    </source>
</evidence>